<proteinExistence type="predicted"/>
<feature type="compositionally biased region" description="Polar residues" evidence="1">
    <location>
        <begin position="722"/>
        <end position="734"/>
    </location>
</feature>
<feature type="compositionally biased region" description="Basic and acidic residues" evidence="1">
    <location>
        <begin position="77"/>
        <end position="94"/>
    </location>
</feature>
<gene>
    <name evidence="2" type="ORF">GFSPODELE1_LOCUS7238</name>
</gene>
<dbReference type="EMBL" id="OZ037948">
    <property type="protein sequence ID" value="CAL1709210.1"/>
    <property type="molecule type" value="Genomic_DNA"/>
</dbReference>
<organism evidence="2 3">
    <name type="scientific">Somion occarium</name>
    <dbReference type="NCBI Taxonomy" id="3059160"/>
    <lineage>
        <taxon>Eukaryota</taxon>
        <taxon>Fungi</taxon>
        <taxon>Dikarya</taxon>
        <taxon>Basidiomycota</taxon>
        <taxon>Agaricomycotina</taxon>
        <taxon>Agaricomycetes</taxon>
        <taxon>Polyporales</taxon>
        <taxon>Cerrenaceae</taxon>
        <taxon>Somion</taxon>
    </lineage>
</organism>
<evidence type="ECO:0000313" key="2">
    <source>
        <dbReference type="EMBL" id="CAL1709210.1"/>
    </source>
</evidence>
<accession>A0ABP1DN16</accession>
<sequence length="811" mass="87366">MNRKNKGKAAANSMARAGSAQKAAATAKSTPTPPKPSPPAPTVSTKPTPTATKASPPQPKSNESARLRQEWQNFETWLKDRRQEKDKRLNEARSKAKLSGNQSRYRSSARSAQNIQNVDLVALERSLDEEFATQARTEWLRRLDANNLDEEKWTDITDAEMQTVEATFALADFSAVENARHDARHSLSGSTLSGTPISVTPSRSFGEDPSWGWNAHPSVLPQSAAASGSGLRQESKPKGRTDPTSAKSSVPPAPEESLWDKVMKEASNNSSRTSGGQTARTPDGLKPSKSGAPPESLWEMKMKGIPGTSQNKTAGNIPPNPPLSDESESLWMKVNGKGAATKENEPATADPVVRYDRWGWPIVDGPQESSSESLWDKKMNGGAGKISQTNKPAKSSPLATQEPEIAEADFHNTFGLRSPSLVEVEYGAFLKTDEKGLTNKTMEASIREFYSDVAEKEIVLRKKWSTAATVEDVALRMQLVGDFMKSVNQQAHSVFDGWVATQLAAEEKRKAEQLRTTQAAGMKRTPATTTPGATPASQQRTQTPEPTRSKKQAKKAAATAKKKEVVTAEEPSVNNASSPAEPRKVDAAPPRAATPGLSYTSKTQNGRNNLSPWATMQQRESASTPSPSSNTPGKTSFPPRATTPMPSKARRPYQATVSDDIEEEQSSSSSSDDQEEGLTTPESEKTEESSSSGVSSPFNWMGGQTGKNGSANASASRATTNPFAASTAPTTTRQPKGFRSTGPPSTSAAAPAEDVSTKMHFWMPPSTRAPADVPQEEDGEDELFNTISMYTQTAKAADSRARAGKNVYRSR</sequence>
<feature type="compositionally biased region" description="Low complexity" evidence="1">
    <location>
        <begin position="42"/>
        <end position="55"/>
    </location>
</feature>
<keyword evidence="3" id="KW-1185">Reference proteome</keyword>
<feature type="compositionally biased region" description="Polar residues" evidence="1">
    <location>
        <begin position="537"/>
        <end position="546"/>
    </location>
</feature>
<feature type="compositionally biased region" description="Low complexity" evidence="1">
    <location>
        <begin position="621"/>
        <end position="636"/>
    </location>
</feature>
<reference evidence="3" key="1">
    <citation type="submission" date="2024-04" db="EMBL/GenBank/DDBJ databases">
        <authorList>
            <person name="Shaw F."/>
            <person name="Minotto A."/>
        </authorList>
    </citation>
    <scope>NUCLEOTIDE SEQUENCE [LARGE SCALE GENOMIC DNA]</scope>
</reference>
<feature type="compositionally biased region" description="Polar residues" evidence="1">
    <location>
        <begin position="597"/>
        <end position="620"/>
    </location>
</feature>
<feature type="region of interest" description="Disordered" evidence="1">
    <location>
        <begin position="509"/>
        <end position="753"/>
    </location>
</feature>
<feature type="compositionally biased region" description="Low complexity" evidence="1">
    <location>
        <begin position="707"/>
        <end position="721"/>
    </location>
</feature>
<feature type="region of interest" description="Disordered" evidence="1">
    <location>
        <begin position="184"/>
        <end position="331"/>
    </location>
</feature>
<feature type="compositionally biased region" description="Low complexity" evidence="1">
    <location>
        <begin position="740"/>
        <end position="752"/>
    </location>
</feature>
<evidence type="ECO:0000256" key="1">
    <source>
        <dbReference type="SAM" id="MobiDB-lite"/>
    </source>
</evidence>
<feature type="compositionally biased region" description="Polar residues" evidence="1">
    <location>
        <begin position="220"/>
        <end position="232"/>
    </location>
</feature>
<feature type="compositionally biased region" description="Low complexity" evidence="1">
    <location>
        <begin position="8"/>
        <end position="30"/>
    </location>
</feature>
<feature type="compositionally biased region" description="Pro residues" evidence="1">
    <location>
        <begin position="31"/>
        <end position="41"/>
    </location>
</feature>
<feature type="compositionally biased region" description="Polar residues" evidence="1">
    <location>
        <begin position="266"/>
        <end position="280"/>
    </location>
</feature>
<name>A0ABP1DN16_9APHY</name>
<protein>
    <submittedName>
        <fullName evidence="2">Uncharacterized protein</fullName>
    </submittedName>
</protein>
<feature type="compositionally biased region" description="Polar residues" evidence="1">
    <location>
        <begin position="187"/>
        <end position="203"/>
    </location>
</feature>
<feature type="compositionally biased region" description="Low complexity" evidence="1">
    <location>
        <begin position="103"/>
        <end position="112"/>
    </location>
</feature>
<dbReference type="Proteomes" id="UP001497453">
    <property type="component" value="Chromosome 5"/>
</dbReference>
<feature type="region of interest" description="Disordered" evidence="1">
    <location>
        <begin position="1"/>
        <end position="112"/>
    </location>
</feature>
<feature type="compositionally biased region" description="Low complexity" evidence="1">
    <location>
        <begin position="525"/>
        <end position="536"/>
    </location>
</feature>
<evidence type="ECO:0000313" key="3">
    <source>
        <dbReference type="Proteomes" id="UP001497453"/>
    </source>
</evidence>